<dbReference type="GO" id="GO:0005524">
    <property type="term" value="F:ATP binding"/>
    <property type="evidence" value="ECO:0007669"/>
    <property type="project" value="UniProtKB-KW"/>
</dbReference>
<dbReference type="InterPro" id="IPR039421">
    <property type="entry name" value="Type_1_exporter"/>
</dbReference>
<keyword evidence="2" id="KW-0067">ATP-binding</keyword>
<accession>A0A8H3DUL0</accession>
<dbReference type="GO" id="GO:0043130">
    <property type="term" value="F:ubiquitin binding"/>
    <property type="evidence" value="ECO:0007669"/>
    <property type="project" value="InterPro"/>
</dbReference>
<dbReference type="InterPro" id="IPR003593">
    <property type="entry name" value="AAA+_ATPase"/>
</dbReference>
<dbReference type="GO" id="GO:0042626">
    <property type="term" value="F:ATPase-coupled transmembrane transporter activity"/>
    <property type="evidence" value="ECO:0007669"/>
    <property type="project" value="TreeGrafter"/>
</dbReference>
<evidence type="ECO:0000256" key="3">
    <source>
        <dbReference type="ARBA" id="ARBA00024363"/>
    </source>
</evidence>
<feature type="domain" description="ABC transporter" evidence="4">
    <location>
        <begin position="8"/>
        <end position="287"/>
    </location>
</feature>
<proteinExistence type="inferred from homology"/>
<dbReference type="Proteomes" id="UP000663827">
    <property type="component" value="Unassembled WGS sequence"/>
</dbReference>
<dbReference type="InterPro" id="IPR027417">
    <property type="entry name" value="P-loop_NTPase"/>
</dbReference>
<organism evidence="6 7">
    <name type="scientific">Rhizoctonia solani</name>
    <dbReference type="NCBI Taxonomy" id="456999"/>
    <lineage>
        <taxon>Eukaryota</taxon>
        <taxon>Fungi</taxon>
        <taxon>Dikarya</taxon>
        <taxon>Basidiomycota</taxon>
        <taxon>Agaricomycotina</taxon>
        <taxon>Agaricomycetes</taxon>
        <taxon>Cantharellales</taxon>
        <taxon>Ceratobasidiaceae</taxon>
        <taxon>Rhizoctonia</taxon>
    </lineage>
</organism>
<keyword evidence="1" id="KW-0547">Nucleotide-binding</keyword>
<comment type="similarity">
    <text evidence="3">Belongs to the ABC transporter superfamily. ABCB family. Heavy Metal importer (TC 3.A.1.210) subfamily.</text>
</comment>
<dbReference type="SUPFAM" id="SSF52540">
    <property type="entry name" value="P-loop containing nucleoside triphosphate hydrolases"/>
    <property type="match status" value="1"/>
</dbReference>
<evidence type="ECO:0000259" key="4">
    <source>
        <dbReference type="PROSITE" id="PS50893"/>
    </source>
</evidence>
<dbReference type="PROSITE" id="PS51140">
    <property type="entry name" value="CUE"/>
    <property type="match status" value="1"/>
</dbReference>
<dbReference type="PANTHER" id="PTHR24221">
    <property type="entry name" value="ATP-BINDING CASSETTE SUB-FAMILY B"/>
    <property type="match status" value="1"/>
</dbReference>
<comment type="caution">
    <text evidence="6">The sequence shown here is derived from an EMBL/GenBank/DDBJ whole genome shotgun (WGS) entry which is preliminary data.</text>
</comment>
<dbReference type="CDD" id="cd14424">
    <property type="entry name" value="CUE_Cue1p_like"/>
    <property type="match status" value="1"/>
</dbReference>
<dbReference type="Pfam" id="PF00005">
    <property type="entry name" value="ABC_tran"/>
    <property type="match status" value="1"/>
</dbReference>
<name>A0A8H3DUL0_9AGAM</name>
<dbReference type="GO" id="GO:0016887">
    <property type="term" value="F:ATP hydrolysis activity"/>
    <property type="evidence" value="ECO:0007669"/>
    <property type="project" value="InterPro"/>
</dbReference>
<evidence type="ECO:0000313" key="6">
    <source>
        <dbReference type="EMBL" id="CAE7091179.1"/>
    </source>
</evidence>
<dbReference type="SMART" id="SM00382">
    <property type="entry name" value="AAA"/>
    <property type="match status" value="1"/>
</dbReference>
<dbReference type="InterPro" id="IPR003439">
    <property type="entry name" value="ABC_transporter-like_ATP-bd"/>
</dbReference>
<evidence type="ECO:0008006" key="8">
    <source>
        <dbReference type="Google" id="ProtNLM"/>
    </source>
</evidence>
<dbReference type="Gene3D" id="1.10.8.10">
    <property type="entry name" value="DNA helicase RuvA subunit, C-terminal domain"/>
    <property type="match status" value="1"/>
</dbReference>
<evidence type="ECO:0000259" key="5">
    <source>
        <dbReference type="PROSITE" id="PS51140"/>
    </source>
</evidence>
<gene>
    <name evidence="6" type="ORF">RDB_LOCUS32107</name>
</gene>
<sequence>MGQKGMSIEFKNVGFAYPLASNNVLENLSFKVEPGQPCVIVGENGCGKSTTINLINRLYDCDSGEIYIDRRPIRDYKISTLRATINIMYQSCAHFPLTIKENLLMDTKVMSSEARLKALEDAAKLGGAYEFIKKLPHEFETNLEPIRTGGSSFESRVADREQFKCLAAREKPTELSGGQWQRLALSRSFMKNSENTRLLCYDEPSASLDPKAEVDTGARAGGNARPATVLGFTPKNVTPEMIASVRSAFPQESIDNIRYDLLKSGSVEITSNKILERGALDRPPPAYFTLYPQTPAADVTTTDTPAPSATANTSAKAASLISRYGLENRAKEDSGTEFSDKAAWEDSAAKREASLKERKAQMILAARQRLLAQQSQSQSPS</sequence>
<dbReference type="Pfam" id="PF02845">
    <property type="entry name" value="CUE"/>
    <property type="match status" value="1"/>
</dbReference>
<feature type="domain" description="CUE" evidence="5">
    <location>
        <begin position="237"/>
        <end position="279"/>
    </location>
</feature>
<dbReference type="PROSITE" id="PS00211">
    <property type="entry name" value="ABC_TRANSPORTER_1"/>
    <property type="match status" value="1"/>
</dbReference>
<reference evidence="6" key="1">
    <citation type="submission" date="2021-01" db="EMBL/GenBank/DDBJ databases">
        <authorList>
            <person name="Kaushik A."/>
        </authorList>
    </citation>
    <scope>NUCLEOTIDE SEQUENCE</scope>
    <source>
        <strain evidence="6">AG5</strain>
    </source>
</reference>
<evidence type="ECO:0000256" key="2">
    <source>
        <dbReference type="ARBA" id="ARBA00022840"/>
    </source>
</evidence>
<dbReference type="Gene3D" id="3.40.50.300">
    <property type="entry name" value="P-loop containing nucleotide triphosphate hydrolases"/>
    <property type="match status" value="1"/>
</dbReference>
<evidence type="ECO:0000313" key="7">
    <source>
        <dbReference type="Proteomes" id="UP000663827"/>
    </source>
</evidence>
<dbReference type="PROSITE" id="PS50893">
    <property type="entry name" value="ABC_TRANSPORTER_2"/>
    <property type="match status" value="1"/>
</dbReference>
<dbReference type="PANTHER" id="PTHR24221:SF654">
    <property type="entry name" value="ATP-BINDING CASSETTE SUB-FAMILY B MEMBER 6"/>
    <property type="match status" value="1"/>
</dbReference>
<dbReference type="EMBL" id="CAJNJQ010000645">
    <property type="protein sequence ID" value="CAE7091179.1"/>
    <property type="molecule type" value="Genomic_DNA"/>
</dbReference>
<protein>
    <recommendedName>
        <fullName evidence="8">ABC transporter domain-containing protein</fullName>
    </recommendedName>
</protein>
<dbReference type="AlphaFoldDB" id="A0A8H3DUL0"/>
<dbReference type="InterPro" id="IPR003892">
    <property type="entry name" value="CUE"/>
</dbReference>
<evidence type="ECO:0000256" key="1">
    <source>
        <dbReference type="ARBA" id="ARBA00022741"/>
    </source>
</evidence>
<dbReference type="InterPro" id="IPR017871">
    <property type="entry name" value="ABC_transporter-like_CS"/>
</dbReference>